<dbReference type="STRING" id="441112.SAMN04488094_10872"/>
<dbReference type="OrthoDB" id="7836448at2"/>
<feature type="transmembrane region" description="Helical" evidence="8">
    <location>
        <begin position="181"/>
        <end position="199"/>
    </location>
</feature>
<dbReference type="RefSeq" id="WP_093361270.1">
    <property type="nucleotide sequence ID" value="NZ_FOLG01000008.1"/>
</dbReference>
<dbReference type="InterPro" id="IPR022764">
    <property type="entry name" value="Peptidase_S54_rhomboid_dom"/>
</dbReference>
<evidence type="ECO:0000256" key="7">
    <source>
        <dbReference type="ARBA" id="ARBA00023136"/>
    </source>
</evidence>
<reference evidence="10 11" key="1">
    <citation type="submission" date="2016-10" db="EMBL/GenBank/DDBJ databases">
        <authorList>
            <person name="de Groot N.N."/>
        </authorList>
    </citation>
    <scope>NUCLEOTIDE SEQUENCE [LARGE SCALE GENOMIC DNA]</scope>
    <source>
        <strain evidence="10 11">DSM 19548</strain>
    </source>
</reference>
<evidence type="ECO:0000256" key="8">
    <source>
        <dbReference type="SAM" id="Phobius"/>
    </source>
</evidence>
<dbReference type="Gene3D" id="1.20.1540.10">
    <property type="entry name" value="Rhomboid-like"/>
    <property type="match status" value="1"/>
</dbReference>
<sequence>MQDRQQDSSHGAHHDSPFNALPPVVIVLVLAILGVEVVFLLAKSGFIGQTQGGDDWRISAIQKFAFSGEIFRWMAETGRWPLDQAQRLVTYLFVHGSFTHAVMVCVFILALGKMVGETFSQLAVVVVFFGAGLVGAVAYGTLLDTQYPLLGGYTGAYGLIGAYTFILWVGFGQNGGNQLQAFRLIAFLLGIQLLFGLIFGANNDWVAELAGFATGFLLSGILRPGGWAELVNRMRQR</sequence>
<evidence type="ECO:0000256" key="2">
    <source>
        <dbReference type="ARBA" id="ARBA00022670"/>
    </source>
</evidence>
<feature type="transmembrane region" description="Helical" evidence="8">
    <location>
        <begin position="20"/>
        <end position="42"/>
    </location>
</feature>
<evidence type="ECO:0000256" key="5">
    <source>
        <dbReference type="ARBA" id="ARBA00022825"/>
    </source>
</evidence>
<keyword evidence="2" id="KW-0645">Protease</keyword>
<gene>
    <name evidence="10" type="ORF">SAMN04488094_10872</name>
</gene>
<dbReference type="GO" id="GO:0004252">
    <property type="term" value="F:serine-type endopeptidase activity"/>
    <property type="evidence" value="ECO:0007669"/>
    <property type="project" value="InterPro"/>
</dbReference>
<dbReference type="GO" id="GO:0006508">
    <property type="term" value="P:proteolysis"/>
    <property type="evidence" value="ECO:0007669"/>
    <property type="project" value="UniProtKB-KW"/>
</dbReference>
<keyword evidence="6 8" id="KW-1133">Transmembrane helix</keyword>
<name>A0A1I1LE11_9RHOB</name>
<evidence type="ECO:0000256" key="1">
    <source>
        <dbReference type="ARBA" id="ARBA00004141"/>
    </source>
</evidence>
<dbReference type="GO" id="GO:0016020">
    <property type="term" value="C:membrane"/>
    <property type="evidence" value="ECO:0007669"/>
    <property type="project" value="UniProtKB-SubCell"/>
</dbReference>
<evidence type="ECO:0000313" key="11">
    <source>
        <dbReference type="Proteomes" id="UP000198728"/>
    </source>
</evidence>
<protein>
    <submittedName>
        <fullName evidence="10">Rhomboid family protein</fullName>
    </submittedName>
</protein>
<feature type="domain" description="Peptidase S54 rhomboid" evidence="9">
    <location>
        <begin position="84"/>
        <end position="223"/>
    </location>
</feature>
<feature type="transmembrane region" description="Helical" evidence="8">
    <location>
        <begin position="88"/>
        <end position="110"/>
    </location>
</feature>
<evidence type="ECO:0000256" key="3">
    <source>
        <dbReference type="ARBA" id="ARBA00022692"/>
    </source>
</evidence>
<keyword evidence="5" id="KW-0720">Serine protease</keyword>
<dbReference type="PANTHER" id="PTHR22936">
    <property type="entry name" value="RHOMBOID-RELATED"/>
    <property type="match status" value="1"/>
</dbReference>
<dbReference type="SUPFAM" id="SSF144091">
    <property type="entry name" value="Rhomboid-like"/>
    <property type="match status" value="1"/>
</dbReference>
<dbReference type="Pfam" id="PF01694">
    <property type="entry name" value="Rhomboid"/>
    <property type="match status" value="1"/>
</dbReference>
<dbReference type="PANTHER" id="PTHR22936:SF69">
    <property type="entry name" value="RHOMBOID-LIKE PROTEIN"/>
    <property type="match status" value="1"/>
</dbReference>
<evidence type="ECO:0000259" key="9">
    <source>
        <dbReference type="Pfam" id="PF01694"/>
    </source>
</evidence>
<dbReference type="EMBL" id="FOLG01000008">
    <property type="protein sequence ID" value="SFC71186.1"/>
    <property type="molecule type" value="Genomic_DNA"/>
</dbReference>
<accession>A0A1I1LE11</accession>
<comment type="subcellular location">
    <subcellularLocation>
        <location evidence="1">Membrane</location>
        <topology evidence="1">Multi-pass membrane protein</topology>
    </subcellularLocation>
</comment>
<proteinExistence type="predicted"/>
<evidence type="ECO:0000313" key="10">
    <source>
        <dbReference type="EMBL" id="SFC71186.1"/>
    </source>
</evidence>
<dbReference type="AlphaFoldDB" id="A0A1I1LE11"/>
<evidence type="ECO:0000256" key="4">
    <source>
        <dbReference type="ARBA" id="ARBA00022801"/>
    </source>
</evidence>
<keyword evidence="7 8" id="KW-0472">Membrane</keyword>
<keyword evidence="3 8" id="KW-0812">Transmembrane</keyword>
<keyword evidence="4" id="KW-0378">Hydrolase</keyword>
<feature type="transmembrane region" description="Helical" evidence="8">
    <location>
        <begin position="205"/>
        <end position="225"/>
    </location>
</feature>
<dbReference type="InterPro" id="IPR035952">
    <property type="entry name" value="Rhomboid-like_sf"/>
</dbReference>
<evidence type="ECO:0000256" key="6">
    <source>
        <dbReference type="ARBA" id="ARBA00022989"/>
    </source>
</evidence>
<keyword evidence="11" id="KW-1185">Reference proteome</keyword>
<feature type="transmembrane region" description="Helical" evidence="8">
    <location>
        <begin position="149"/>
        <end position="169"/>
    </location>
</feature>
<organism evidence="10 11">
    <name type="scientific">Tropicimonas isoalkanivorans</name>
    <dbReference type="NCBI Taxonomy" id="441112"/>
    <lineage>
        <taxon>Bacteria</taxon>
        <taxon>Pseudomonadati</taxon>
        <taxon>Pseudomonadota</taxon>
        <taxon>Alphaproteobacteria</taxon>
        <taxon>Rhodobacterales</taxon>
        <taxon>Roseobacteraceae</taxon>
        <taxon>Tropicimonas</taxon>
    </lineage>
</organism>
<dbReference type="Proteomes" id="UP000198728">
    <property type="component" value="Unassembled WGS sequence"/>
</dbReference>
<feature type="transmembrane region" description="Helical" evidence="8">
    <location>
        <begin position="122"/>
        <end position="143"/>
    </location>
</feature>
<dbReference type="InterPro" id="IPR002610">
    <property type="entry name" value="Peptidase_S54_rhomboid-like"/>
</dbReference>